<reference evidence="3 4" key="1">
    <citation type="submission" date="2019-11" db="EMBL/GenBank/DDBJ databases">
        <title>Type strains purchased from KCTC, JCM and DSMZ.</title>
        <authorList>
            <person name="Lu H."/>
        </authorList>
    </citation>
    <scope>NUCLEOTIDE SEQUENCE [LARGE SCALE GENOMIC DNA]</scope>
    <source>
        <strain evidence="3 4">JCM 31587</strain>
    </source>
</reference>
<dbReference type="EMBL" id="WNKX01000002">
    <property type="protein sequence ID" value="MTW09542.1"/>
    <property type="molecule type" value="Genomic_DNA"/>
</dbReference>
<keyword evidence="3" id="KW-0482">Metalloprotease</keyword>
<dbReference type="RefSeq" id="WP_155452527.1">
    <property type="nucleotide sequence ID" value="NZ_WNKX01000002.1"/>
</dbReference>
<feature type="transmembrane region" description="Helical" evidence="1">
    <location>
        <begin position="236"/>
        <end position="253"/>
    </location>
</feature>
<evidence type="ECO:0000256" key="1">
    <source>
        <dbReference type="SAM" id="Phobius"/>
    </source>
</evidence>
<dbReference type="PANTHER" id="PTHR36435:SF1">
    <property type="entry name" value="CAAX AMINO TERMINAL PROTEASE FAMILY PROTEIN"/>
    <property type="match status" value="1"/>
</dbReference>
<dbReference type="Pfam" id="PF02517">
    <property type="entry name" value="Rce1-like"/>
    <property type="match status" value="1"/>
</dbReference>
<dbReference type="GO" id="GO:0080120">
    <property type="term" value="P:CAAX-box protein maturation"/>
    <property type="evidence" value="ECO:0007669"/>
    <property type="project" value="UniProtKB-ARBA"/>
</dbReference>
<dbReference type="InterPro" id="IPR003675">
    <property type="entry name" value="Rce1/LyrA-like_dom"/>
</dbReference>
<evidence type="ECO:0000259" key="2">
    <source>
        <dbReference type="Pfam" id="PF02517"/>
    </source>
</evidence>
<dbReference type="OrthoDB" id="158986at2"/>
<keyword evidence="3" id="KW-0645">Protease</keyword>
<sequence>MNERHTTFPSAPEAFFLVLCVWALGYLMAYALYDARHWLGMDDLYSLGTIATVLTNGIIFTALLQWKNLGYRELFNASPSASAATVTLVVPLVLLATPLYLLVMGGVEDLLQTVFPMNASLQEEFNLMGEMRLPQIVAACVLAPVVEEMLFRGIVLRSFLQQYERRYAIIGSAVVFGFAHGNMYQFVGATCFGIVAGWLYERTRSLIPCIALHAAVNTGITFWPDSGAASASVPGVATWILVALPALPACYALRRFLATPAR</sequence>
<dbReference type="GO" id="GO:0008237">
    <property type="term" value="F:metallopeptidase activity"/>
    <property type="evidence" value="ECO:0007669"/>
    <property type="project" value="UniProtKB-KW"/>
</dbReference>
<dbReference type="GO" id="GO:0006508">
    <property type="term" value="P:proteolysis"/>
    <property type="evidence" value="ECO:0007669"/>
    <property type="project" value="UniProtKB-KW"/>
</dbReference>
<name>A0A6L6QAT6_9BURK</name>
<evidence type="ECO:0000313" key="4">
    <source>
        <dbReference type="Proteomes" id="UP000472320"/>
    </source>
</evidence>
<feature type="transmembrane region" description="Helical" evidence="1">
    <location>
        <begin position="14"/>
        <end position="32"/>
    </location>
</feature>
<feature type="domain" description="CAAX prenyl protease 2/Lysostaphin resistance protein A-like" evidence="2">
    <location>
        <begin position="133"/>
        <end position="218"/>
    </location>
</feature>
<feature type="transmembrane region" description="Helical" evidence="1">
    <location>
        <begin position="84"/>
        <end position="103"/>
    </location>
</feature>
<comment type="caution">
    <text evidence="3">The sequence shown here is derived from an EMBL/GenBank/DDBJ whole genome shotgun (WGS) entry which is preliminary data.</text>
</comment>
<keyword evidence="1" id="KW-0812">Transmembrane</keyword>
<dbReference type="GO" id="GO:0004175">
    <property type="term" value="F:endopeptidase activity"/>
    <property type="evidence" value="ECO:0007669"/>
    <property type="project" value="UniProtKB-ARBA"/>
</dbReference>
<keyword evidence="3" id="KW-0378">Hydrolase</keyword>
<organism evidence="3 4">
    <name type="scientific">Massilia eburnea</name>
    <dbReference type="NCBI Taxonomy" id="1776165"/>
    <lineage>
        <taxon>Bacteria</taxon>
        <taxon>Pseudomonadati</taxon>
        <taxon>Pseudomonadota</taxon>
        <taxon>Betaproteobacteria</taxon>
        <taxon>Burkholderiales</taxon>
        <taxon>Oxalobacteraceae</taxon>
        <taxon>Telluria group</taxon>
        <taxon>Massilia</taxon>
    </lineage>
</organism>
<evidence type="ECO:0000313" key="3">
    <source>
        <dbReference type="EMBL" id="MTW09542.1"/>
    </source>
</evidence>
<dbReference type="Proteomes" id="UP000472320">
    <property type="component" value="Unassembled WGS sequence"/>
</dbReference>
<protein>
    <submittedName>
        <fullName evidence="3">CPBP family intramembrane metalloprotease</fullName>
    </submittedName>
</protein>
<keyword evidence="1" id="KW-1133">Transmembrane helix</keyword>
<accession>A0A6L6QAT6</accession>
<feature type="transmembrane region" description="Helical" evidence="1">
    <location>
        <begin position="167"/>
        <end position="199"/>
    </location>
</feature>
<keyword evidence="4" id="KW-1185">Reference proteome</keyword>
<gene>
    <name evidence="3" type="ORF">GM658_02925</name>
</gene>
<keyword evidence="1" id="KW-0472">Membrane</keyword>
<dbReference type="PANTHER" id="PTHR36435">
    <property type="entry name" value="SLR1288 PROTEIN"/>
    <property type="match status" value="1"/>
</dbReference>
<proteinExistence type="predicted"/>
<dbReference type="AlphaFoldDB" id="A0A6L6QAT6"/>
<dbReference type="InterPro" id="IPR052710">
    <property type="entry name" value="CAAX_protease"/>
</dbReference>
<feature type="transmembrane region" description="Helical" evidence="1">
    <location>
        <begin position="44"/>
        <end position="64"/>
    </location>
</feature>